<evidence type="ECO:0000256" key="1">
    <source>
        <dbReference type="SAM" id="Phobius"/>
    </source>
</evidence>
<keyword evidence="1" id="KW-0472">Membrane</keyword>
<keyword evidence="1" id="KW-1133">Transmembrane helix</keyword>
<proteinExistence type="predicted"/>
<accession>A0A7W6BKZ8</accession>
<dbReference type="Proteomes" id="UP000571950">
    <property type="component" value="Unassembled WGS sequence"/>
</dbReference>
<dbReference type="AlphaFoldDB" id="A0A7W6BKZ8"/>
<comment type="caution">
    <text evidence="2">The sequence shown here is derived from an EMBL/GenBank/DDBJ whole genome shotgun (WGS) entry which is preliminary data.</text>
</comment>
<keyword evidence="1" id="KW-0812">Transmembrane</keyword>
<gene>
    <name evidence="2" type="ORF">GGR43_002609</name>
</gene>
<sequence length="44" mass="5285">MDYADAQEPTRLKDFRRIHTRYDKRADIFLSALFIVAAVIWWAN</sequence>
<feature type="transmembrane region" description="Helical" evidence="1">
    <location>
        <begin position="26"/>
        <end position="43"/>
    </location>
</feature>
<protein>
    <submittedName>
        <fullName evidence="2">Transposase</fullName>
    </submittedName>
</protein>
<evidence type="ECO:0000313" key="3">
    <source>
        <dbReference type="Proteomes" id="UP000571950"/>
    </source>
</evidence>
<keyword evidence="3" id="KW-1185">Reference proteome</keyword>
<dbReference type="EMBL" id="JACIDT010000008">
    <property type="protein sequence ID" value="MBB3926886.1"/>
    <property type="molecule type" value="Genomic_DNA"/>
</dbReference>
<reference evidence="2 3" key="1">
    <citation type="submission" date="2020-08" db="EMBL/GenBank/DDBJ databases">
        <title>Genomic Encyclopedia of Type Strains, Phase IV (KMG-IV): sequencing the most valuable type-strain genomes for metagenomic binning, comparative biology and taxonomic classification.</title>
        <authorList>
            <person name="Goeker M."/>
        </authorList>
    </citation>
    <scope>NUCLEOTIDE SEQUENCE [LARGE SCALE GENOMIC DNA]</scope>
    <source>
        <strain evidence="2 3">DSM 26189</strain>
    </source>
</reference>
<evidence type="ECO:0000313" key="2">
    <source>
        <dbReference type="EMBL" id="MBB3926886.1"/>
    </source>
</evidence>
<organism evidence="2 3">
    <name type="scientific">Sphingobium jiangsuense</name>
    <dbReference type="NCBI Taxonomy" id="870476"/>
    <lineage>
        <taxon>Bacteria</taxon>
        <taxon>Pseudomonadati</taxon>
        <taxon>Pseudomonadota</taxon>
        <taxon>Alphaproteobacteria</taxon>
        <taxon>Sphingomonadales</taxon>
        <taxon>Sphingomonadaceae</taxon>
        <taxon>Sphingobium</taxon>
    </lineage>
</organism>
<name>A0A7W6BKZ8_9SPHN</name>